<feature type="region of interest" description="Disordered" evidence="1">
    <location>
        <begin position="1"/>
        <end position="62"/>
    </location>
</feature>
<organism evidence="2 3">
    <name type="scientific">Stylosanthes scabra</name>
    <dbReference type="NCBI Taxonomy" id="79078"/>
    <lineage>
        <taxon>Eukaryota</taxon>
        <taxon>Viridiplantae</taxon>
        <taxon>Streptophyta</taxon>
        <taxon>Embryophyta</taxon>
        <taxon>Tracheophyta</taxon>
        <taxon>Spermatophyta</taxon>
        <taxon>Magnoliopsida</taxon>
        <taxon>eudicotyledons</taxon>
        <taxon>Gunneridae</taxon>
        <taxon>Pentapetalae</taxon>
        <taxon>rosids</taxon>
        <taxon>fabids</taxon>
        <taxon>Fabales</taxon>
        <taxon>Fabaceae</taxon>
        <taxon>Papilionoideae</taxon>
        <taxon>50 kb inversion clade</taxon>
        <taxon>dalbergioids sensu lato</taxon>
        <taxon>Dalbergieae</taxon>
        <taxon>Pterocarpus clade</taxon>
        <taxon>Stylosanthes</taxon>
    </lineage>
</organism>
<sequence length="175" mass="19917">MNNKTNGVHLNRTNKDSPIISRGTTKTPDTSLLTTVNNTFEQGGLNALNEKPESEKDTATTDDKEAVQQLCEMLIEVTDTEERDTGEIFDFYEEFDSEYKEEEVEEGKPAEGWGSDTETQNLQREMLSINTVFDNKKNEEELPIKCEDPGPCLVTCRIKDLRFRAAFVTLEHVEM</sequence>
<comment type="caution">
    <text evidence="2">The sequence shown here is derived from an EMBL/GenBank/DDBJ whole genome shotgun (WGS) entry which is preliminary data.</text>
</comment>
<reference evidence="2 3" key="1">
    <citation type="journal article" date="2023" name="Plants (Basel)">
        <title>Bridging the Gap: Combining Genomics and Transcriptomics Approaches to Understand Stylosanthes scabra, an Orphan Legume from the Brazilian Caatinga.</title>
        <authorList>
            <person name="Ferreira-Neto J.R.C."/>
            <person name="da Silva M.D."/>
            <person name="Binneck E."/>
            <person name="de Melo N.F."/>
            <person name="da Silva R.H."/>
            <person name="de Melo A.L.T.M."/>
            <person name="Pandolfi V."/>
            <person name="Bustamante F.O."/>
            <person name="Brasileiro-Vidal A.C."/>
            <person name="Benko-Iseppon A.M."/>
        </authorList>
    </citation>
    <scope>NUCLEOTIDE SEQUENCE [LARGE SCALE GENOMIC DNA]</scope>
    <source>
        <tissue evidence="2">Leaves</tissue>
    </source>
</reference>
<dbReference type="EMBL" id="JASCZI010000944">
    <property type="protein sequence ID" value="MED6113882.1"/>
    <property type="molecule type" value="Genomic_DNA"/>
</dbReference>
<keyword evidence="3" id="KW-1185">Reference proteome</keyword>
<proteinExistence type="predicted"/>
<gene>
    <name evidence="2" type="ORF">PIB30_074957</name>
</gene>
<evidence type="ECO:0000313" key="3">
    <source>
        <dbReference type="Proteomes" id="UP001341840"/>
    </source>
</evidence>
<feature type="compositionally biased region" description="Basic and acidic residues" evidence="1">
    <location>
        <begin position="50"/>
        <end position="62"/>
    </location>
</feature>
<dbReference type="Proteomes" id="UP001341840">
    <property type="component" value="Unassembled WGS sequence"/>
</dbReference>
<protein>
    <submittedName>
        <fullName evidence="2">Uncharacterized protein</fullName>
    </submittedName>
</protein>
<evidence type="ECO:0000256" key="1">
    <source>
        <dbReference type="SAM" id="MobiDB-lite"/>
    </source>
</evidence>
<feature type="compositionally biased region" description="Low complexity" evidence="1">
    <location>
        <begin position="24"/>
        <end position="35"/>
    </location>
</feature>
<accession>A0ABU6QPE1</accession>
<evidence type="ECO:0000313" key="2">
    <source>
        <dbReference type="EMBL" id="MED6113882.1"/>
    </source>
</evidence>
<name>A0ABU6QPE1_9FABA</name>